<sequence>TGKIELRVGAHWPLPEDAGSLALPLPPPQFNSPGAALVVVPDDEVELIPDYERMTGLVRQQIDPRMQLPSRQQAPLFYRSEASKAVFAAEVRVHSQRISVKVSSHVDLKKLGGEVVQKLDYTIQYKPADHFTIRIPQKLARANRLQFLHGTEVLPPPVDVPSDTAEGGPNEDDGSKTVLKQIVLPKGQIGSCELSVRYSLPMHKLRVNQRTAITVPLIMPGEGELLRNDLQVTAAAGIDVASGPGPWTDSETPTPPSPRNTLLLSAKQRTDQVELQVELKDGTNQGTTVVERAWVQTWLTDSARQDRAVFSFTSNCKELRVAVPAGATVGQMDVWLDGGRLTVGTDDDGRLI</sequence>
<dbReference type="AlphaFoldDB" id="A0A0F8X5B4"/>
<gene>
    <name evidence="2" type="ORF">LCGC14_3067620</name>
</gene>
<reference evidence="2" key="1">
    <citation type="journal article" date="2015" name="Nature">
        <title>Complex archaea that bridge the gap between prokaryotes and eukaryotes.</title>
        <authorList>
            <person name="Spang A."/>
            <person name="Saw J.H."/>
            <person name="Jorgensen S.L."/>
            <person name="Zaremba-Niedzwiedzka K."/>
            <person name="Martijn J."/>
            <person name="Lind A.E."/>
            <person name="van Eijk R."/>
            <person name="Schleper C."/>
            <person name="Guy L."/>
            <person name="Ettema T.J."/>
        </authorList>
    </citation>
    <scope>NUCLEOTIDE SEQUENCE</scope>
</reference>
<dbReference type="EMBL" id="LAZR01065144">
    <property type="protein sequence ID" value="KKK56130.1"/>
    <property type="molecule type" value="Genomic_DNA"/>
</dbReference>
<organism evidence="2">
    <name type="scientific">marine sediment metagenome</name>
    <dbReference type="NCBI Taxonomy" id="412755"/>
    <lineage>
        <taxon>unclassified sequences</taxon>
        <taxon>metagenomes</taxon>
        <taxon>ecological metagenomes</taxon>
    </lineage>
</organism>
<comment type="caution">
    <text evidence="2">The sequence shown here is derived from an EMBL/GenBank/DDBJ whole genome shotgun (WGS) entry which is preliminary data.</text>
</comment>
<evidence type="ECO:0000313" key="2">
    <source>
        <dbReference type="EMBL" id="KKK56130.1"/>
    </source>
</evidence>
<feature type="non-terminal residue" evidence="2">
    <location>
        <position position="352"/>
    </location>
</feature>
<accession>A0A0F8X5B4</accession>
<proteinExistence type="predicted"/>
<feature type="region of interest" description="Disordered" evidence="1">
    <location>
        <begin position="156"/>
        <end position="175"/>
    </location>
</feature>
<name>A0A0F8X5B4_9ZZZZ</name>
<feature type="non-terminal residue" evidence="2">
    <location>
        <position position="1"/>
    </location>
</feature>
<protein>
    <submittedName>
        <fullName evidence="2">Uncharacterized protein</fullName>
    </submittedName>
</protein>
<evidence type="ECO:0000256" key="1">
    <source>
        <dbReference type="SAM" id="MobiDB-lite"/>
    </source>
</evidence>